<evidence type="ECO:0000256" key="4">
    <source>
        <dbReference type="ARBA" id="ARBA00023038"/>
    </source>
</evidence>
<keyword evidence="1 5" id="KW-0479">Metal-binding</keyword>
<protein>
    <recommendedName>
        <fullName evidence="6">LIM zinc-binding domain-containing protein</fullName>
    </recommendedName>
</protein>
<dbReference type="PROSITE" id="PS00478">
    <property type="entry name" value="LIM_DOMAIN_1"/>
    <property type="match status" value="1"/>
</dbReference>
<evidence type="ECO:0000256" key="1">
    <source>
        <dbReference type="ARBA" id="ARBA00022723"/>
    </source>
</evidence>
<keyword evidence="8" id="KW-1185">Reference proteome</keyword>
<name>A0A4E0R2Y1_FASHE</name>
<organism evidence="7 8">
    <name type="scientific">Fasciola hepatica</name>
    <name type="common">Liver fluke</name>
    <dbReference type="NCBI Taxonomy" id="6192"/>
    <lineage>
        <taxon>Eukaryota</taxon>
        <taxon>Metazoa</taxon>
        <taxon>Spiralia</taxon>
        <taxon>Lophotrochozoa</taxon>
        <taxon>Platyhelminthes</taxon>
        <taxon>Trematoda</taxon>
        <taxon>Digenea</taxon>
        <taxon>Plagiorchiida</taxon>
        <taxon>Echinostomata</taxon>
        <taxon>Echinostomatoidea</taxon>
        <taxon>Fasciolidae</taxon>
        <taxon>Fasciola</taxon>
    </lineage>
</organism>
<dbReference type="PANTHER" id="PTHR24205:SF16">
    <property type="entry name" value="GH01042P-RELATED"/>
    <property type="match status" value="1"/>
</dbReference>
<proteinExistence type="predicted"/>
<feature type="domain" description="LIM zinc-binding" evidence="6">
    <location>
        <begin position="111"/>
        <end position="168"/>
    </location>
</feature>
<gene>
    <name evidence="7" type="ORF">D915_007294</name>
</gene>
<dbReference type="PROSITE" id="PS50023">
    <property type="entry name" value="LIM_DOMAIN_2"/>
    <property type="match status" value="2"/>
</dbReference>
<evidence type="ECO:0000313" key="8">
    <source>
        <dbReference type="Proteomes" id="UP000230066"/>
    </source>
</evidence>
<dbReference type="Pfam" id="PF00412">
    <property type="entry name" value="LIM"/>
    <property type="match status" value="2"/>
</dbReference>
<dbReference type="InterPro" id="IPR001781">
    <property type="entry name" value="Znf_LIM"/>
</dbReference>
<keyword evidence="3 5" id="KW-0862">Zinc</keyword>
<dbReference type="AlphaFoldDB" id="A0A4E0R2Y1"/>
<evidence type="ECO:0000313" key="7">
    <source>
        <dbReference type="EMBL" id="THD21863.1"/>
    </source>
</evidence>
<dbReference type="Proteomes" id="UP000230066">
    <property type="component" value="Unassembled WGS sequence"/>
</dbReference>
<dbReference type="SMART" id="SM00132">
    <property type="entry name" value="LIM"/>
    <property type="match status" value="2"/>
</dbReference>
<dbReference type="PANTHER" id="PTHR24205">
    <property type="entry name" value="FOUR AND A HALF LIM DOMAINS PROTEIN"/>
    <property type="match status" value="1"/>
</dbReference>
<evidence type="ECO:0000256" key="3">
    <source>
        <dbReference type="ARBA" id="ARBA00022833"/>
    </source>
</evidence>
<feature type="domain" description="LIM zinc-binding" evidence="6">
    <location>
        <begin position="2"/>
        <end position="64"/>
    </location>
</feature>
<accession>A0A4E0R2Y1</accession>
<dbReference type="EMBL" id="JXXN02003190">
    <property type="protein sequence ID" value="THD21863.1"/>
    <property type="molecule type" value="Genomic_DNA"/>
</dbReference>
<keyword evidence="2" id="KW-0677">Repeat</keyword>
<dbReference type="CDD" id="cd08368">
    <property type="entry name" value="LIM"/>
    <property type="match status" value="2"/>
</dbReference>
<sequence length="168" mass="19392">MTRCGRCKGQLVVGETVLEACGRYFHFDCLRCSCCNESIQTGRFRPVANVYPVCRRCWMAKPKRKTENESLEKQKRTVERRRANIWDHHGGGQSRKPTISSHQRNSYLADIICQRCHDEIRPGIPYVYVAGYPLHAACLTCSVCNTNLVDKQFSIRNEKFFCLEHATM</sequence>
<evidence type="ECO:0000256" key="5">
    <source>
        <dbReference type="PROSITE-ProRule" id="PRU00125"/>
    </source>
</evidence>
<comment type="caution">
    <text evidence="7">The sequence shown here is derived from an EMBL/GenBank/DDBJ whole genome shotgun (WGS) entry which is preliminary data.</text>
</comment>
<keyword evidence="4 5" id="KW-0440">LIM domain</keyword>
<evidence type="ECO:0000256" key="2">
    <source>
        <dbReference type="ARBA" id="ARBA00022737"/>
    </source>
</evidence>
<dbReference type="Gene3D" id="2.10.110.10">
    <property type="entry name" value="Cysteine Rich Protein"/>
    <property type="match status" value="2"/>
</dbReference>
<evidence type="ECO:0000259" key="6">
    <source>
        <dbReference type="PROSITE" id="PS50023"/>
    </source>
</evidence>
<dbReference type="GO" id="GO:0046872">
    <property type="term" value="F:metal ion binding"/>
    <property type="evidence" value="ECO:0007669"/>
    <property type="project" value="UniProtKB-KW"/>
</dbReference>
<reference evidence="7" key="1">
    <citation type="submission" date="2019-03" db="EMBL/GenBank/DDBJ databases">
        <title>Improved annotation for the trematode Fasciola hepatica.</title>
        <authorList>
            <person name="Choi Y.-J."/>
            <person name="Martin J."/>
            <person name="Mitreva M."/>
        </authorList>
    </citation>
    <scope>NUCLEOTIDE SEQUENCE [LARGE SCALE GENOMIC DNA]</scope>
</reference>